<organism evidence="2 3">
    <name type="scientific">Hypsizygus marmoreus</name>
    <name type="common">White beech mushroom</name>
    <name type="synonym">Agaricus marmoreus</name>
    <dbReference type="NCBI Taxonomy" id="39966"/>
    <lineage>
        <taxon>Eukaryota</taxon>
        <taxon>Fungi</taxon>
        <taxon>Dikarya</taxon>
        <taxon>Basidiomycota</taxon>
        <taxon>Agaricomycotina</taxon>
        <taxon>Agaricomycetes</taxon>
        <taxon>Agaricomycetidae</taxon>
        <taxon>Agaricales</taxon>
        <taxon>Tricholomatineae</taxon>
        <taxon>Lyophyllaceae</taxon>
        <taxon>Hypsizygus</taxon>
    </lineage>
</organism>
<dbReference type="InterPro" id="IPR004045">
    <property type="entry name" value="Glutathione_S-Trfase_N"/>
</dbReference>
<reference evidence="2" key="1">
    <citation type="submission" date="2018-04" db="EMBL/GenBank/DDBJ databases">
        <title>Whole genome sequencing of Hypsizygus marmoreus.</title>
        <authorList>
            <person name="Choi I.-G."/>
            <person name="Min B."/>
            <person name="Kim J.-G."/>
            <person name="Kim S."/>
            <person name="Oh Y.-L."/>
            <person name="Kong W.-S."/>
            <person name="Park H."/>
            <person name="Jeong J."/>
            <person name="Song E.-S."/>
        </authorList>
    </citation>
    <scope>NUCLEOTIDE SEQUENCE [LARGE SCALE GENOMIC DNA]</scope>
    <source>
        <strain evidence="2">51987-8</strain>
    </source>
</reference>
<proteinExistence type="predicted"/>
<dbReference type="Proteomes" id="UP000076154">
    <property type="component" value="Unassembled WGS sequence"/>
</dbReference>
<protein>
    <submittedName>
        <fullName evidence="2">Glutathione S-transferase-like protein ustS</fullName>
    </submittedName>
</protein>
<evidence type="ECO:0000313" key="2">
    <source>
        <dbReference type="EMBL" id="RDB17692.1"/>
    </source>
</evidence>
<dbReference type="PROSITE" id="PS50404">
    <property type="entry name" value="GST_NTER"/>
    <property type="match status" value="1"/>
</dbReference>
<dbReference type="Gene3D" id="3.40.30.10">
    <property type="entry name" value="Glutaredoxin"/>
    <property type="match status" value="1"/>
</dbReference>
<evidence type="ECO:0000259" key="1">
    <source>
        <dbReference type="PROSITE" id="PS50404"/>
    </source>
</evidence>
<dbReference type="OrthoDB" id="4951845at2759"/>
<name>A0A369J8M1_HYPMA</name>
<feature type="domain" description="GST N-terminal" evidence="1">
    <location>
        <begin position="10"/>
        <end position="110"/>
    </location>
</feature>
<sequence length="257" mass="29099">MTQELTLFDIPTAKGAETWSPDVWRVRMVLNYKRLPYKTEWVDMPDIGNVGQRIGAKTTIQKPGSKTQEMLWTCPMLIDPNHPNALGKSVVLSGSQVIVEYLEDAYPERKVIPEGTAALHAAWSDFITQNIEEKIWTLVVTLCPNILSERGKQYFVTTRETWWGPLVELCPDREKAWAGVKEGLDKVAAALDSNGEDDGANLRVVPGRETYADFVMLSLLLWAGAIVQRDEWDTLRSWNGGRWGRILDFHTDVVKIQ</sequence>
<dbReference type="EMBL" id="LUEZ02000110">
    <property type="protein sequence ID" value="RDB17692.1"/>
    <property type="molecule type" value="Genomic_DNA"/>
</dbReference>
<dbReference type="InParanoid" id="A0A369J8M1"/>
<accession>A0A369J8M1</accession>
<dbReference type="GO" id="GO:0016740">
    <property type="term" value="F:transferase activity"/>
    <property type="evidence" value="ECO:0007669"/>
    <property type="project" value="UniProtKB-KW"/>
</dbReference>
<evidence type="ECO:0000313" key="3">
    <source>
        <dbReference type="Proteomes" id="UP000076154"/>
    </source>
</evidence>
<gene>
    <name evidence="2" type="primary">ustS_9</name>
    <name evidence="2" type="ORF">Hypma_001193</name>
</gene>
<dbReference type="InterPro" id="IPR036249">
    <property type="entry name" value="Thioredoxin-like_sf"/>
</dbReference>
<dbReference type="SUPFAM" id="SSF52833">
    <property type="entry name" value="Thioredoxin-like"/>
    <property type="match status" value="1"/>
</dbReference>
<comment type="caution">
    <text evidence="2">The sequence shown here is derived from an EMBL/GenBank/DDBJ whole genome shotgun (WGS) entry which is preliminary data.</text>
</comment>
<dbReference type="Pfam" id="PF22041">
    <property type="entry name" value="GST_C_7"/>
    <property type="match status" value="1"/>
</dbReference>
<keyword evidence="3" id="KW-1185">Reference proteome</keyword>
<dbReference type="AlphaFoldDB" id="A0A369J8M1"/>
<dbReference type="InterPro" id="IPR054416">
    <property type="entry name" value="GST_UstS-like_C"/>
</dbReference>
<dbReference type="Pfam" id="PF13409">
    <property type="entry name" value="GST_N_2"/>
    <property type="match status" value="1"/>
</dbReference>
<dbReference type="STRING" id="39966.A0A369J8M1"/>
<dbReference type="Gene3D" id="1.20.1050.10">
    <property type="match status" value="1"/>
</dbReference>